<dbReference type="Proteomes" id="UP001055219">
    <property type="component" value="Unassembled WGS sequence"/>
</dbReference>
<dbReference type="GeneID" id="75831189"/>
<dbReference type="AlphaFoldDB" id="A0A9Q0BFM8"/>
<dbReference type="GO" id="GO:0006281">
    <property type="term" value="P:DNA repair"/>
    <property type="evidence" value="ECO:0007669"/>
    <property type="project" value="InterPro"/>
</dbReference>
<feature type="compositionally biased region" description="Polar residues" evidence="5">
    <location>
        <begin position="128"/>
        <end position="137"/>
    </location>
</feature>
<reference evidence="7" key="1">
    <citation type="journal article" date="2021" name="J Fungi (Basel)">
        <title>Genomic and Metabolomic Analyses of the Marine Fungus Emericellopsis cladophorae: Insights into Saltwater Adaptability Mechanisms and Its Biosynthetic Potential.</title>
        <authorList>
            <person name="Goncalves M.F.M."/>
            <person name="Hilario S."/>
            <person name="Van de Peer Y."/>
            <person name="Esteves A.C."/>
            <person name="Alves A."/>
        </authorList>
    </citation>
    <scope>NUCLEOTIDE SEQUENCE</scope>
    <source>
        <strain evidence="7">MUM 19.33</strain>
    </source>
</reference>
<dbReference type="GO" id="GO:0005634">
    <property type="term" value="C:nucleus"/>
    <property type="evidence" value="ECO:0007669"/>
    <property type="project" value="UniProtKB-SubCell"/>
</dbReference>
<evidence type="ECO:0000256" key="4">
    <source>
        <dbReference type="SAM" id="Coils"/>
    </source>
</evidence>
<dbReference type="RefSeq" id="XP_051365013.1">
    <property type="nucleotide sequence ID" value="XM_051503384.1"/>
</dbReference>
<dbReference type="Pfam" id="PF08573">
    <property type="entry name" value="SAE2"/>
    <property type="match status" value="1"/>
</dbReference>
<accession>A0A9Q0BFM8</accession>
<feature type="region of interest" description="Disordered" evidence="5">
    <location>
        <begin position="551"/>
        <end position="587"/>
    </location>
</feature>
<feature type="region of interest" description="Disordered" evidence="5">
    <location>
        <begin position="113"/>
        <end position="192"/>
    </location>
</feature>
<evidence type="ECO:0000313" key="7">
    <source>
        <dbReference type="EMBL" id="KAI6784157.1"/>
    </source>
</evidence>
<name>A0A9Q0BFM8_9HYPO</name>
<feature type="compositionally biased region" description="Polar residues" evidence="5">
    <location>
        <begin position="341"/>
        <end position="353"/>
    </location>
</feature>
<dbReference type="InterPro" id="IPR013882">
    <property type="entry name" value="Ctp1_C"/>
</dbReference>
<feature type="coiled-coil region" evidence="4">
    <location>
        <begin position="51"/>
        <end position="78"/>
    </location>
</feature>
<dbReference type="EMBL" id="JAGIXG020000005">
    <property type="protein sequence ID" value="KAI6784157.1"/>
    <property type="molecule type" value="Genomic_DNA"/>
</dbReference>
<keyword evidence="2" id="KW-0227">DNA damage</keyword>
<feature type="compositionally biased region" description="Basic and acidic residues" evidence="5">
    <location>
        <begin position="114"/>
        <end position="126"/>
    </location>
</feature>
<evidence type="ECO:0000256" key="5">
    <source>
        <dbReference type="SAM" id="MobiDB-lite"/>
    </source>
</evidence>
<evidence type="ECO:0000259" key="6">
    <source>
        <dbReference type="Pfam" id="PF08573"/>
    </source>
</evidence>
<evidence type="ECO:0000256" key="2">
    <source>
        <dbReference type="ARBA" id="ARBA00022763"/>
    </source>
</evidence>
<reference evidence="7" key="2">
    <citation type="submission" date="2022-07" db="EMBL/GenBank/DDBJ databases">
        <authorList>
            <person name="Goncalves M.F.M."/>
            <person name="Hilario S."/>
            <person name="Van De Peer Y."/>
            <person name="Esteves A.C."/>
            <person name="Alves A."/>
        </authorList>
    </citation>
    <scope>NUCLEOTIDE SEQUENCE</scope>
    <source>
        <strain evidence="7">MUM 19.33</strain>
    </source>
</reference>
<comment type="subcellular location">
    <subcellularLocation>
        <location evidence="1">Nucleus</location>
    </subcellularLocation>
</comment>
<evidence type="ECO:0000256" key="1">
    <source>
        <dbReference type="ARBA" id="ARBA00004123"/>
    </source>
</evidence>
<dbReference type="OrthoDB" id="5801062at2759"/>
<feature type="domain" description="DNA endonuclease activator Ctp1 C-terminal" evidence="6">
    <location>
        <begin position="451"/>
        <end position="564"/>
    </location>
</feature>
<feature type="region of interest" description="Disordered" evidence="5">
    <location>
        <begin position="287"/>
        <end position="327"/>
    </location>
</feature>
<comment type="caution">
    <text evidence="7">The sequence shown here is derived from an EMBL/GenBank/DDBJ whole genome shotgun (WGS) entry which is preliminary data.</text>
</comment>
<keyword evidence="3" id="KW-0539">Nucleus</keyword>
<evidence type="ECO:0000256" key="3">
    <source>
        <dbReference type="ARBA" id="ARBA00023242"/>
    </source>
</evidence>
<feature type="compositionally biased region" description="Basic and acidic residues" evidence="5">
    <location>
        <begin position="564"/>
        <end position="587"/>
    </location>
</feature>
<organism evidence="7 8">
    <name type="scientific">Emericellopsis cladophorae</name>
    <dbReference type="NCBI Taxonomy" id="2686198"/>
    <lineage>
        <taxon>Eukaryota</taxon>
        <taxon>Fungi</taxon>
        <taxon>Dikarya</taxon>
        <taxon>Ascomycota</taxon>
        <taxon>Pezizomycotina</taxon>
        <taxon>Sordariomycetes</taxon>
        <taxon>Hypocreomycetidae</taxon>
        <taxon>Hypocreales</taxon>
        <taxon>Bionectriaceae</taxon>
        <taxon>Emericellopsis</taxon>
    </lineage>
</organism>
<feature type="compositionally biased region" description="Polar residues" evidence="5">
    <location>
        <begin position="145"/>
        <end position="175"/>
    </location>
</feature>
<sequence length="602" mass="67356">MHLSGNGELVQVNCNYKDATIDARPDLVTHDASVQTDEPDLASPEHLKRSYIKLQRKYEALDKQFRTAKDAIATAKSERSGWRRYAEQLERSIYHAQNAHGIEIAVLPLPGTVNHERSDAPKEKSAVRGSSVQSADQNLDEHSLLPSTVPGTSPQSHSDQAVSQTHDSTASTQDGSEQDIHTDLPRLPEDSNVAPVTIKQEISSDTPVFVAEKVLRKRSRMEEAQPIAHAIKSEPSESGSSPLVSLHHCSFVPQESFDLDATAQLVDTPRKRRHLRIIPLTPVDVNRRMQKSDPAASTEKRMKKGLSDGIGSLAEDSGGYRPDGRDRAQMPEAIKGRLDSLLNSPSPAPQSASILRPIRRAKDIQGLPNDELGIPKPRALPFDQSGRATPKRPSDVLTPQSTRTPLAETTNNSILHNRQRPKGSLRTKKVADLQLDDFRINPKSNEGLDYAFSDVVRNKDERACLQGCVADDCCGPQFRGLARAERPKEPLTGLQRQEEQKLLEEYLGDDAWKIGQMGPEERLKTWIEAKARELSNRIGTHKARFTRVRSPPGFWETDFPTTQQREDEKAEAQRRERHKVEERRREAMRPGGVWVFRDELAK</sequence>
<evidence type="ECO:0000313" key="8">
    <source>
        <dbReference type="Proteomes" id="UP001055219"/>
    </source>
</evidence>
<protein>
    <recommendedName>
        <fullName evidence="6">DNA endonuclease activator Ctp1 C-terminal domain-containing protein</fullName>
    </recommendedName>
</protein>
<feature type="compositionally biased region" description="Polar residues" evidence="5">
    <location>
        <begin position="397"/>
        <end position="416"/>
    </location>
</feature>
<proteinExistence type="predicted"/>
<keyword evidence="4" id="KW-0175">Coiled coil</keyword>
<feature type="compositionally biased region" description="Basic and acidic residues" evidence="5">
    <location>
        <begin position="178"/>
        <end position="189"/>
    </location>
</feature>
<gene>
    <name evidence="7" type="ORF">J7T54_004703</name>
</gene>
<keyword evidence="8" id="KW-1185">Reference proteome</keyword>
<feature type="region of interest" description="Disordered" evidence="5">
    <location>
        <begin position="339"/>
        <end position="425"/>
    </location>
</feature>